<keyword evidence="4" id="KW-1185">Reference proteome</keyword>
<evidence type="ECO:0000313" key="4">
    <source>
        <dbReference type="Proteomes" id="UP001054837"/>
    </source>
</evidence>
<comment type="caution">
    <text evidence="3">The sequence shown here is derived from an EMBL/GenBank/DDBJ whole genome shotgun (WGS) entry which is preliminary data.</text>
</comment>
<dbReference type="InterPro" id="IPR008974">
    <property type="entry name" value="TRAF-like"/>
</dbReference>
<dbReference type="Gene3D" id="3.30.710.10">
    <property type="entry name" value="Potassium Channel Kv1.1, Chain A"/>
    <property type="match status" value="1"/>
</dbReference>
<dbReference type="PROSITE" id="PS50144">
    <property type="entry name" value="MATH"/>
    <property type="match status" value="1"/>
</dbReference>
<dbReference type="EMBL" id="BPLQ01006636">
    <property type="protein sequence ID" value="GIY24107.1"/>
    <property type="molecule type" value="Genomic_DNA"/>
</dbReference>
<dbReference type="Pfam" id="PF22486">
    <property type="entry name" value="MATH_2"/>
    <property type="match status" value="1"/>
</dbReference>
<dbReference type="SUPFAM" id="SSF54695">
    <property type="entry name" value="POZ domain"/>
    <property type="match status" value="1"/>
</dbReference>
<name>A0AAV4RUH5_9ARAC</name>
<proteinExistence type="predicted"/>
<dbReference type="CDD" id="cd18186">
    <property type="entry name" value="BTB_POZ_ZBTB_KLHL-like"/>
    <property type="match status" value="1"/>
</dbReference>
<dbReference type="Pfam" id="PF00651">
    <property type="entry name" value="BTB"/>
    <property type="match status" value="1"/>
</dbReference>
<dbReference type="Gene3D" id="1.25.40.420">
    <property type="match status" value="1"/>
</dbReference>
<organism evidence="3 4">
    <name type="scientific">Caerostris darwini</name>
    <dbReference type="NCBI Taxonomy" id="1538125"/>
    <lineage>
        <taxon>Eukaryota</taxon>
        <taxon>Metazoa</taxon>
        <taxon>Ecdysozoa</taxon>
        <taxon>Arthropoda</taxon>
        <taxon>Chelicerata</taxon>
        <taxon>Arachnida</taxon>
        <taxon>Araneae</taxon>
        <taxon>Araneomorphae</taxon>
        <taxon>Entelegynae</taxon>
        <taxon>Araneoidea</taxon>
        <taxon>Araneidae</taxon>
        <taxon>Caerostris</taxon>
    </lineage>
</organism>
<sequence length="531" mass="61529">MKINKGTKIPIFITVWKIKNFSHSWHDGNNHLDSASFTIDSLRGTTWSLSLSFRGKRWNEKKLCVYLKRCDYLRQRIIIDFNFTLLATDGSRQQLHQITNHQFKNCHACGIQDFKDCEELFTNQRATLLPFDTLTLQCCIWYKKASPKKFAQCFLSTEIEIQQSSFIWSIKKFSSYSNEALKLSTCVRFPSKGRDSSYMKLRLIEDYSRDNNIHIAVFKKYDYPCITKCKISMLGTNGTIIISMQEKYLFAYENEFWKIPFFFKKSKLLENKDLYLPNDKLTLQCNFAISDGVVLNKIEKFIYGLSSIQTKNLMMETAKQYTAVKTTASKSSDLNLSSNSLKNDLLCLYEEGKLCDFALQVGNELLYVHKAVLCARSPVFKTMLTSDMNETINQVIAVPDLDIDIVRRMLIFMYTDTTSNLEWETANKLYAAAHQYGIVDLKRICSNFLKSSLCIANVGEILLLADLHADEDLKNLAWDFIYYNDKEVICSTEWEAFMQKDVQLAAEIMHLIFLRKTKSIHSKEKALSEIH</sequence>
<evidence type="ECO:0000259" key="1">
    <source>
        <dbReference type="PROSITE" id="PS50097"/>
    </source>
</evidence>
<dbReference type="InterPro" id="IPR002083">
    <property type="entry name" value="MATH/TRAF_dom"/>
</dbReference>
<dbReference type="SUPFAM" id="SSF49599">
    <property type="entry name" value="TRAF domain-like"/>
    <property type="match status" value="2"/>
</dbReference>
<evidence type="ECO:0000313" key="3">
    <source>
        <dbReference type="EMBL" id="GIY24107.1"/>
    </source>
</evidence>
<feature type="domain" description="BTB" evidence="1">
    <location>
        <begin position="355"/>
        <end position="422"/>
    </location>
</feature>
<dbReference type="Proteomes" id="UP001054837">
    <property type="component" value="Unassembled WGS sequence"/>
</dbReference>
<dbReference type="InterPro" id="IPR011333">
    <property type="entry name" value="SKP1/BTB/POZ_sf"/>
</dbReference>
<dbReference type="AlphaFoldDB" id="A0AAV4RUH5"/>
<dbReference type="PROSITE" id="PS50097">
    <property type="entry name" value="BTB"/>
    <property type="match status" value="1"/>
</dbReference>
<evidence type="ECO:0000259" key="2">
    <source>
        <dbReference type="PROSITE" id="PS50144"/>
    </source>
</evidence>
<accession>A0AAV4RUH5</accession>
<gene>
    <name evidence="3" type="primary">spop-b</name>
    <name evidence="3" type="ORF">CDAR_579031</name>
</gene>
<feature type="domain" description="MATH" evidence="2">
    <location>
        <begin position="11"/>
        <end position="140"/>
    </location>
</feature>
<dbReference type="Gene3D" id="2.60.210.10">
    <property type="entry name" value="Apoptosis, Tumor Necrosis Factor Receptor Associated Protein 2, Chain A"/>
    <property type="match status" value="2"/>
</dbReference>
<dbReference type="CDD" id="cd00121">
    <property type="entry name" value="MATH"/>
    <property type="match status" value="1"/>
</dbReference>
<dbReference type="SMART" id="SM00225">
    <property type="entry name" value="BTB"/>
    <property type="match status" value="1"/>
</dbReference>
<dbReference type="PANTHER" id="PTHR24413">
    <property type="entry name" value="SPECKLE-TYPE POZ PROTEIN"/>
    <property type="match status" value="1"/>
</dbReference>
<dbReference type="InterPro" id="IPR000210">
    <property type="entry name" value="BTB/POZ_dom"/>
</dbReference>
<reference evidence="3 4" key="1">
    <citation type="submission" date="2021-06" db="EMBL/GenBank/DDBJ databases">
        <title>Caerostris darwini draft genome.</title>
        <authorList>
            <person name="Kono N."/>
            <person name="Arakawa K."/>
        </authorList>
    </citation>
    <scope>NUCLEOTIDE SEQUENCE [LARGE SCALE GENOMIC DNA]</scope>
</reference>
<dbReference type="GO" id="GO:0030163">
    <property type="term" value="P:protein catabolic process"/>
    <property type="evidence" value="ECO:0007669"/>
    <property type="project" value="UniProtKB-ARBA"/>
</dbReference>
<protein>
    <submittedName>
        <fullName evidence="3">Speckle-type POZ protein B</fullName>
    </submittedName>
</protein>